<evidence type="ECO:0000313" key="3">
    <source>
        <dbReference type="Proteomes" id="UP001249851"/>
    </source>
</evidence>
<keyword evidence="3" id="KW-1185">Reference proteome</keyword>
<dbReference type="Proteomes" id="UP001249851">
    <property type="component" value="Unassembled WGS sequence"/>
</dbReference>
<organism evidence="2 3">
    <name type="scientific">Acropora cervicornis</name>
    <name type="common">Staghorn coral</name>
    <dbReference type="NCBI Taxonomy" id="6130"/>
    <lineage>
        <taxon>Eukaryota</taxon>
        <taxon>Metazoa</taxon>
        <taxon>Cnidaria</taxon>
        <taxon>Anthozoa</taxon>
        <taxon>Hexacorallia</taxon>
        <taxon>Scleractinia</taxon>
        <taxon>Astrocoeniina</taxon>
        <taxon>Acroporidae</taxon>
        <taxon>Acropora</taxon>
    </lineage>
</organism>
<comment type="caution">
    <text evidence="2">The sequence shown here is derived from an EMBL/GenBank/DDBJ whole genome shotgun (WGS) entry which is preliminary data.</text>
</comment>
<dbReference type="EMBL" id="JARQWQ010000048">
    <property type="protein sequence ID" value="KAK2557785.1"/>
    <property type="molecule type" value="Genomic_DNA"/>
</dbReference>
<protein>
    <submittedName>
        <fullName evidence="2">Uncharacterized protein</fullName>
    </submittedName>
</protein>
<sequence length="85" mass="9417">MLDKTYIKKVDYGDSVSVAGQESNVTFSRKHSRRGKLVLAALLISVIVAVVFIALYVYEITKRAHEEKRPVSCTSPDCVQISSVT</sequence>
<name>A0AAD9QBG2_ACRCE</name>
<gene>
    <name evidence="2" type="ORF">P5673_020153</name>
</gene>
<evidence type="ECO:0000313" key="2">
    <source>
        <dbReference type="EMBL" id="KAK2557785.1"/>
    </source>
</evidence>
<feature type="transmembrane region" description="Helical" evidence="1">
    <location>
        <begin position="37"/>
        <end position="58"/>
    </location>
</feature>
<evidence type="ECO:0000256" key="1">
    <source>
        <dbReference type="SAM" id="Phobius"/>
    </source>
</evidence>
<reference evidence="2" key="2">
    <citation type="journal article" date="2023" name="Science">
        <title>Genomic signatures of disease resistance in endangered staghorn corals.</title>
        <authorList>
            <person name="Vollmer S.V."/>
            <person name="Selwyn J.D."/>
            <person name="Despard B.A."/>
            <person name="Roesel C.L."/>
        </authorList>
    </citation>
    <scope>NUCLEOTIDE SEQUENCE</scope>
    <source>
        <strain evidence="2">K2</strain>
    </source>
</reference>
<keyword evidence="1" id="KW-0812">Transmembrane</keyword>
<keyword evidence="1" id="KW-0472">Membrane</keyword>
<dbReference type="AlphaFoldDB" id="A0AAD9QBG2"/>
<reference evidence="2" key="1">
    <citation type="journal article" date="2023" name="G3 (Bethesda)">
        <title>Whole genome assembly and annotation of the endangered Caribbean coral Acropora cervicornis.</title>
        <authorList>
            <person name="Selwyn J.D."/>
            <person name="Vollmer S.V."/>
        </authorList>
    </citation>
    <scope>NUCLEOTIDE SEQUENCE</scope>
    <source>
        <strain evidence="2">K2</strain>
    </source>
</reference>
<accession>A0AAD9QBG2</accession>
<proteinExistence type="predicted"/>
<keyword evidence="1" id="KW-1133">Transmembrane helix</keyword>